<evidence type="ECO:0000313" key="1">
    <source>
        <dbReference type="EMBL" id="KAK8542915.1"/>
    </source>
</evidence>
<protein>
    <recommendedName>
        <fullName evidence="3">RNase H type-1 domain-containing protein</fullName>
    </recommendedName>
</protein>
<evidence type="ECO:0008006" key="3">
    <source>
        <dbReference type="Google" id="ProtNLM"/>
    </source>
</evidence>
<keyword evidence="2" id="KW-1185">Reference proteome</keyword>
<dbReference type="Proteomes" id="UP001472677">
    <property type="component" value="Unassembled WGS sequence"/>
</dbReference>
<comment type="caution">
    <text evidence="1">The sequence shown here is derived from an EMBL/GenBank/DDBJ whole genome shotgun (WGS) entry which is preliminary data.</text>
</comment>
<proteinExistence type="predicted"/>
<sequence>MELFGPQEIACSYDILTAVIVPSTKAGLELWTLLCGNVVKFNVEGDFGKAGIGGILRNSCNKSFIMFSKLVGCLDVTTVELLAIHEIFLLFCGSPGVSWSIQTIPRAANGTADKLAKSGMYRTSPMVWKFADIN</sequence>
<accession>A0ABR2DPK3</accession>
<evidence type="ECO:0000313" key="2">
    <source>
        <dbReference type="Proteomes" id="UP001472677"/>
    </source>
</evidence>
<name>A0ABR2DPK3_9ROSI</name>
<organism evidence="1 2">
    <name type="scientific">Hibiscus sabdariffa</name>
    <name type="common">roselle</name>
    <dbReference type="NCBI Taxonomy" id="183260"/>
    <lineage>
        <taxon>Eukaryota</taxon>
        <taxon>Viridiplantae</taxon>
        <taxon>Streptophyta</taxon>
        <taxon>Embryophyta</taxon>
        <taxon>Tracheophyta</taxon>
        <taxon>Spermatophyta</taxon>
        <taxon>Magnoliopsida</taxon>
        <taxon>eudicotyledons</taxon>
        <taxon>Gunneridae</taxon>
        <taxon>Pentapetalae</taxon>
        <taxon>rosids</taxon>
        <taxon>malvids</taxon>
        <taxon>Malvales</taxon>
        <taxon>Malvaceae</taxon>
        <taxon>Malvoideae</taxon>
        <taxon>Hibiscus</taxon>
    </lineage>
</organism>
<gene>
    <name evidence="1" type="ORF">V6N12_015491</name>
</gene>
<dbReference type="EMBL" id="JBBPBM010000024">
    <property type="protein sequence ID" value="KAK8542915.1"/>
    <property type="molecule type" value="Genomic_DNA"/>
</dbReference>
<reference evidence="1 2" key="1">
    <citation type="journal article" date="2024" name="G3 (Bethesda)">
        <title>Genome assembly of Hibiscus sabdariffa L. provides insights into metabolisms of medicinal natural products.</title>
        <authorList>
            <person name="Kim T."/>
        </authorList>
    </citation>
    <scope>NUCLEOTIDE SEQUENCE [LARGE SCALE GENOMIC DNA]</scope>
    <source>
        <strain evidence="1">TK-2024</strain>
        <tissue evidence="1">Old leaves</tissue>
    </source>
</reference>